<protein>
    <recommendedName>
        <fullName evidence="10">Proline-rich transmembrane protein 3/4 domain-containing protein</fullName>
    </recommendedName>
</protein>
<keyword evidence="2" id="KW-0597">Phosphoprotein</keyword>
<keyword evidence="5 8" id="KW-1133">Transmembrane helix</keyword>
<dbReference type="PANTHER" id="PTHR35578:SF6">
    <property type="entry name" value="PROLINE-RICH TRANSMEMBRANE PROTEIN 4"/>
    <property type="match status" value="1"/>
</dbReference>
<dbReference type="InterPro" id="IPR052836">
    <property type="entry name" value="PRRT_domain-containing"/>
</dbReference>
<feature type="compositionally biased region" description="Polar residues" evidence="7">
    <location>
        <begin position="66"/>
        <end position="79"/>
    </location>
</feature>
<dbReference type="SUPFAM" id="SSF81321">
    <property type="entry name" value="Family A G protein-coupled receptor-like"/>
    <property type="match status" value="1"/>
</dbReference>
<evidence type="ECO:0000256" key="9">
    <source>
        <dbReference type="SAM" id="SignalP"/>
    </source>
</evidence>
<feature type="transmembrane region" description="Helical" evidence="8">
    <location>
        <begin position="749"/>
        <end position="772"/>
    </location>
</feature>
<reference evidence="11" key="2">
    <citation type="submission" date="2020-11" db="EMBL/GenBank/DDBJ databases">
        <authorList>
            <person name="McCartney M.A."/>
            <person name="Auch B."/>
            <person name="Kono T."/>
            <person name="Mallez S."/>
            <person name="Becker A."/>
            <person name="Gohl D.M."/>
            <person name="Silverstein K.A.T."/>
            <person name="Koren S."/>
            <person name="Bechman K.B."/>
            <person name="Herman A."/>
            <person name="Abrahante J.E."/>
            <person name="Garbe J."/>
        </authorList>
    </citation>
    <scope>NUCLEOTIDE SEQUENCE</scope>
    <source>
        <strain evidence="11">Duluth1</strain>
        <tissue evidence="11">Whole animal</tissue>
    </source>
</reference>
<dbReference type="Proteomes" id="UP000828390">
    <property type="component" value="Unassembled WGS sequence"/>
</dbReference>
<feature type="compositionally biased region" description="Low complexity" evidence="7">
    <location>
        <begin position="546"/>
        <end position="564"/>
    </location>
</feature>
<comment type="subcellular location">
    <subcellularLocation>
        <location evidence="1">Membrane</location>
        <topology evidence="1">Multi-pass membrane protein</topology>
    </subcellularLocation>
</comment>
<feature type="transmembrane region" description="Helical" evidence="8">
    <location>
        <begin position="675"/>
        <end position="697"/>
    </location>
</feature>
<feature type="region of interest" description="Disordered" evidence="7">
    <location>
        <begin position="473"/>
        <end position="612"/>
    </location>
</feature>
<feature type="region of interest" description="Disordered" evidence="7">
    <location>
        <begin position="440"/>
        <end position="459"/>
    </location>
</feature>
<evidence type="ECO:0000256" key="7">
    <source>
        <dbReference type="SAM" id="MobiDB-lite"/>
    </source>
</evidence>
<keyword evidence="12" id="KW-1185">Reference proteome</keyword>
<feature type="region of interest" description="Disordered" evidence="7">
    <location>
        <begin position="49"/>
        <end position="82"/>
    </location>
</feature>
<dbReference type="EMBL" id="JAIWYP010000001">
    <property type="protein sequence ID" value="KAH3881666.1"/>
    <property type="molecule type" value="Genomic_DNA"/>
</dbReference>
<evidence type="ECO:0000256" key="5">
    <source>
        <dbReference type="ARBA" id="ARBA00022989"/>
    </source>
</evidence>
<feature type="compositionally biased region" description="Polar residues" evidence="7">
    <location>
        <begin position="473"/>
        <end position="530"/>
    </location>
</feature>
<feature type="region of interest" description="Disordered" evidence="7">
    <location>
        <begin position="392"/>
        <end position="430"/>
    </location>
</feature>
<feature type="region of interest" description="Disordered" evidence="7">
    <location>
        <begin position="1235"/>
        <end position="1254"/>
    </location>
</feature>
<dbReference type="InterPro" id="IPR059081">
    <property type="entry name" value="PRRT3-4"/>
</dbReference>
<feature type="transmembrane region" description="Helical" evidence="8">
    <location>
        <begin position="642"/>
        <end position="663"/>
    </location>
</feature>
<keyword evidence="3 8" id="KW-0812">Transmembrane</keyword>
<feature type="transmembrane region" description="Helical" evidence="8">
    <location>
        <begin position="712"/>
        <end position="737"/>
    </location>
</feature>
<organism evidence="11 12">
    <name type="scientific">Dreissena polymorpha</name>
    <name type="common">Zebra mussel</name>
    <name type="synonym">Mytilus polymorpha</name>
    <dbReference type="NCBI Taxonomy" id="45954"/>
    <lineage>
        <taxon>Eukaryota</taxon>
        <taxon>Metazoa</taxon>
        <taxon>Spiralia</taxon>
        <taxon>Lophotrochozoa</taxon>
        <taxon>Mollusca</taxon>
        <taxon>Bivalvia</taxon>
        <taxon>Autobranchia</taxon>
        <taxon>Heteroconchia</taxon>
        <taxon>Euheterodonta</taxon>
        <taxon>Imparidentia</taxon>
        <taxon>Neoheterodontei</taxon>
        <taxon>Myida</taxon>
        <taxon>Dreissenoidea</taxon>
        <taxon>Dreissenidae</taxon>
        <taxon>Dreissena</taxon>
    </lineage>
</organism>
<feature type="transmembrane region" description="Helical" evidence="8">
    <location>
        <begin position="849"/>
        <end position="875"/>
    </location>
</feature>
<proteinExistence type="predicted"/>
<feature type="compositionally biased region" description="Low complexity" evidence="7">
    <location>
        <begin position="121"/>
        <end position="130"/>
    </location>
</feature>
<accession>A0A9D4MTS8</accession>
<evidence type="ECO:0000256" key="6">
    <source>
        <dbReference type="ARBA" id="ARBA00023136"/>
    </source>
</evidence>
<name>A0A9D4MTS8_DREPO</name>
<gene>
    <name evidence="11" type="ORF">DPMN_005593</name>
</gene>
<sequence length="1282" mass="139930">MHSRIVVVVLCLILNDEILLIRANGNGKIGIERAQKTLEIKTYLRHLREPRAAPNTIGGENEHETGNTSSERNNIPNSDASEHGATVDALEAGTNNTSSVLSLTNDTSALTNPTSDSSLPSRGSISSFTQTSSSSTTAILASKILTHIVHTQVITDTTIQSTYIVGSGLNILPTSSSVFQDFTKASSSSSDSVINSSETILSTSNPTTTNYVSTSSFSAIQMSFSSYQSQEPQQTPAAPLPDVHSVPSTVPLPATHTISASIVPSFTTTAKSITYSDKTSTLYDKNAKFNETNRTESDGSLLTISPVTGASNATAHSEDATANKEAPGTTPDSRDQLFDASFDGSGDVSSLNFAETTFGTDFTDDSLKFTSTSFQPPTTATAAATFTTEQSSSSLSSSASQSPSTTVASSPTIHSHITTQPPPTAGTPTSITTEATFTQETHPPLTTTPMADSLPTTANNTASVSTLTHFDINETSVPDGSSSKSTMPSLGESPTSTSAVTSPEHTMLITTAESSQAHTNIPTSFETTPGYTLEPNAEPVNQTYHTPTGDVVTTKTTTVVPTIEPEAEPTDEPVPEDNDGHGGTAEPEDTSSVKPEADPESTPEEKEKEDADIQPEFNLEAFAEPGPDWEVAKVVWREAWEFHVYFFGLCFAVLGLYCVLSVIRLWYMEHLLSRNYFVTLHLHVICVCVLRATYLLVDAYNSLSLFPAVIDYFLYSTVFPCITSSFSILFYALLLATRVRIMSAKVQKLWVLIVITVIHFTLSIATDIVVGLFSTAPILLFVCQAVFIVWGLLMFIGYLVIFRKLYKGAVKRQRAIKSSSTDRLNSSNPALYSDKYEKHKYTFDRAVKITFASAFFGVAIVGFELYGMFGVYGVLRAVSKPEPWPWWTYHFIVRTLELLMCSSIAYVASQPLKYAARKDRNRLYPYLLPCNMCCCNDTLNQSYDSSTQDIGSDVDNIGWFNKFKAKRHSSALAPYPPHTSEKYSDPDATLLVRKIKQPKPSMLVVEDGFVRIRRDDEILPSNQYELDSNSRSSLSSGLNIPRGAGAANVDVVNSVVNWNFNSEVQRAGFGNDNIHSFSFNDYIIPRAEDQLYSSGEIHPPASDDETDVDIVVTDIDASDEETSGRAAYPESPKSGKSGEIFRPLSMIDLAASMESELDRAFHTGGVDNVDLEARSSLPPSLHDYNSDAFNEPMYDRFCNDDNVFRDYVTGAMTYDSDSEQTKAQSARLLHTPVRRCASDGKPSTPKTRRVENNRYYSLSSVESVGKEDESFDCTSDFRSKRN</sequence>
<feature type="transmembrane region" description="Helical" evidence="8">
    <location>
        <begin position="778"/>
        <end position="802"/>
    </location>
</feature>
<feature type="region of interest" description="Disordered" evidence="7">
    <location>
        <begin position="105"/>
        <end position="130"/>
    </location>
</feature>
<feature type="compositionally biased region" description="Acidic residues" evidence="7">
    <location>
        <begin position="565"/>
        <end position="577"/>
    </location>
</feature>
<evidence type="ECO:0000313" key="12">
    <source>
        <dbReference type="Proteomes" id="UP000828390"/>
    </source>
</evidence>
<feature type="region of interest" description="Disordered" evidence="7">
    <location>
        <begin position="1116"/>
        <end position="1139"/>
    </location>
</feature>
<evidence type="ECO:0000259" key="10">
    <source>
        <dbReference type="Pfam" id="PF25987"/>
    </source>
</evidence>
<evidence type="ECO:0000256" key="8">
    <source>
        <dbReference type="SAM" id="Phobius"/>
    </source>
</evidence>
<reference evidence="11" key="1">
    <citation type="journal article" date="2019" name="bioRxiv">
        <title>The Genome of the Zebra Mussel, Dreissena polymorpha: A Resource for Invasive Species Research.</title>
        <authorList>
            <person name="McCartney M.A."/>
            <person name="Auch B."/>
            <person name="Kono T."/>
            <person name="Mallez S."/>
            <person name="Zhang Y."/>
            <person name="Obille A."/>
            <person name="Becker A."/>
            <person name="Abrahante J.E."/>
            <person name="Garbe J."/>
            <person name="Badalamenti J.P."/>
            <person name="Herman A."/>
            <person name="Mangelson H."/>
            <person name="Liachko I."/>
            <person name="Sullivan S."/>
            <person name="Sone E.D."/>
            <person name="Koren S."/>
            <person name="Silverstein K.A.T."/>
            <person name="Beckman K.B."/>
            <person name="Gohl D.M."/>
        </authorList>
    </citation>
    <scope>NUCLEOTIDE SEQUENCE</scope>
    <source>
        <strain evidence="11">Duluth1</strain>
        <tissue evidence="11">Whole animal</tissue>
    </source>
</reference>
<feature type="transmembrane region" description="Helical" evidence="8">
    <location>
        <begin position="887"/>
        <end position="908"/>
    </location>
</feature>
<keyword evidence="6 8" id="KW-0472">Membrane</keyword>
<feature type="region of interest" description="Disordered" evidence="7">
    <location>
        <begin position="1261"/>
        <end position="1282"/>
    </location>
</feature>
<dbReference type="PANTHER" id="PTHR35578">
    <property type="entry name" value="PROLINE-RICH TRANSMEMBRANE PROTEIN 4-RELATED"/>
    <property type="match status" value="1"/>
</dbReference>
<feature type="domain" description="Proline-rich transmembrane protein 3/4" evidence="10">
    <location>
        <begin position="621"/>
        <end position="926"/>
    </location>
</feature>
<feature type="chain" id="PRO_5039592801" description="Proline-rich transmembrane protein 3/4 domain-containing protein" evidence="9">
    <location>
        <begin position="24"/>
        <end position="1282"/>
    </location>
</feature>
<evidence type="ECO:0000256" key="4">
    <source>
        <dbReference type="ARBA" id="ARBA00022729"/>
    </source>
</evidence>
<comment type="caution">
    <text evidence="11">The sequence shown here is derived from an EMBL/GenBank/DDBJ whole genome shotgun (WGS) entry which is preliminary data.</text>
</comment>
<evidence type="ECO:0000256" key="2">
    <source>
        <dbReference type="ARBA" id="ARBA00022553"/>
    </source>
</evidence>
<evidence type="ECO:0000313" key="11">
    <source>
        <dbReference type="EMBL" id="KAH3881666.1"/>
    </source>
</evidence>
<dbReference type="Pfam" id="PF25987">
    <property type="entry name" value="PRRT3"/>
    <property type="match status" value="1"/>
</dbReference>
<keyword evidence="4 9" id="KW-0732">Signal</keyword>
<evidence type="ECO:0000256" key="3">
    <source>
        <dbReference type="ARBA" id="ARBA00022692"/>
    </source>
</evidence>
<feature type="compositionally biased region" description="Polar residues" evidence="7">
    <location>
        <begin position="105"/>
        <end position="120"/>
    </location>
</feature>
<feature type="region of interest" description="Disordered" evidence="7">
    <location>
        <begin position="311"/>
        <end position="341"/>
    </location>
</feature>
<feature type="signal peptide" evidence="9">
    <location>
        <begin position="1"/>
        <end position="23"/>
    </location>
</feature>
<evidence type="ECO:0000256" key="1">
    <source>
        <dbReference type="ARBA" id="ARBA00004141"/>
    </source>
</evidence>
<feature type="compositionally biased region" description="Low complexity" evidence="7">
    <location>
        <begin position="392"/>
        <end position="412"/>
    </location>
</feature>